<dbReference type="RefSeq" id="WP_229737506.1">
    <property type="nucleotide sequence ID" value="NZ_BMFJ01000001.1"/>
</dbReference>
<protein>
    <recommendedName>
        <fullName evidence="2">Methyltransferase FkbM domain-containing protein</fullName>
    </recommendedName>
</protein>
<dbReference type="EMBL" id="BMFJ01000001">
    <property type="protein sequence ID" value="GGE30935.1"/>
    <property type="molecule type" value="Genomic_DNA"/>
</dbReference>
<organism evidence="3 4">
    <name type="scientific">Primorskyibacter flagellatus</name>
    <dbReference type="NCBI Taxonomy" id="1387277"/>
    <lineage>
        <taxon>Bacteria</taxon>
        <taxon>Pseudomonadati</taxon>
        <taxon>Pseudomonadota</taxon>
        <taxon>Alphaproteobacteria</taxon>
        <taxon>Rhodobacterales</taxon>
        <taxon>Roseobacteraceae</taxon>
        <taxon>Primorskyibacter</taxon>
    </lineage>
</organism>
<dbReference type="AlphaFoldDB" id="A0A917EEN6"/>
<dbReference type="Proteomes" id="UP000612855">
    <property type="component" value="Unassembled WGS sequence"/>
</dbReference>
<gene>
    <name evidence="3" type="ORF">GCM10011360_18650</name>
</gene>
<dbReference type="InterPro" id="IPR006342">
    <property type="entry name" value="FkbM_mtfrase"/>
</dbReference>
<evidence type="ECO:0000259" key="2">
    <source>
        <dbReference type="Pfam" id="PF05050"/>
    </source>
</evidence>
<dbReference type="Pfam" id="PF05050">
    <property type="entry name" value="Methyltransf_21"/>
    <property type="match status" value="1"/>
</dbReference>
<feature type="domain" description="Methyltransferase FkbM" evidence="2">
    <location>
        <begin position="95"/>
        <end position="214"/>
    </location>
</feature>
<dbReference type="Gene3D" id="3.40.50.150">
    <property type="entry name" value="Vaccinia Virus protein VP39"/>
    <property type="match status" value="1"/>
</dbReference>
<sequence>MKSAFPDHSEQFPGSSDPDLRARLAKAGRPSHITSFGVTFPTDLPPMIPRIRRVLAANEYEEKETKAALRVVRRGDKVVELGAGMGYMSSIVAVNCAPSEVHAFEANPGLIPCIRRVHSENGIGNATVHHALLGDAAGEATFYVRKIFVASSLLPEPADDVTHTATVPVLPARETIAKIDPDILICDIEGAELDVLPMLDLSRLRGAIVELHPQYIGLKGVQVVFDAMNAAGLVYNPKRSISKVVTFSRPE</sequence>
<dbReference type="SUPFAM" id="SSF53335">
    <property type="entry name" value="S-adenosyl-L-methionine-dependent methyltransferases"/>
    <property type="match status" value="1"/>
</dbReference>
<proteinExistence type="predicted"/>
<comment type="caution">
    <text evidence="3">The sequence shown here is derived from an EMBL/GenBank/DDBJ whole genome shotgun (WGS) entry which is preliminary data.</text>
</comment>
<evidence type="ECO:0000313" key="3">
    <source>
        <dbReference type="EMBL" id="GGE30935.1"/>
    </source>
</evidence>
<accession>A0A917EEN6</accession>
<evidence type="ECO:0000256" key="1">
    <source>
        <dbReference type="SAM" id="MobiDB-lite"/>
    </source>
</evidence>
<dbReference type="CDD" id="cd02440">
    <property type="entry name" value="AdoMet_MTases"/>
    <property type="match status" value="1"/>
</dbReference>
<dbReference type="NCBIfam" id="TIGR01444">
    <property type="entry name" value="fkbM_fam"/>
    <property type="match status" value="1"/>
</dbReference>
<evidence type="ECO:0000313" key="4">
    <source>
        <dbReference type="Proteomes" id="UP000612855"/>
    </source>
</evidence>
<dbReference type="InterPro" id="IPR029063">
    <property type="entry name" value="SAM-dependent_MTases_sf"/>
</dbReference>
<keyword evidence="4" id="KW-1185">Reference proteome</keyword>
<name>A0A917EEN6_9RHOB</name>
<feature type="compositionally biased region" description="Basic and acidic residues" evidence="1">
    <location>
        <begin position="1"/>
        <end position="10"/>
    </location>
</feature>
<reference evidence="4" key="1">
    <citation type="journal article" date="2019" name="Int. J. Syst. Evol. Microbiol.">
        <title>The Global Catalogue of Microorganisms (GCM) 10K type strain sequencing project: providing services to taxonomists for standard genome sequencing and annotation.</title>
        <authorList>
            <consortium name="The Broad Institute Genomics Platform"/>
            <consortium name="The Broad Institute Genome Sequencing Center for Infectious Disease"/>
            <person name="Wu L."/>
            <person name="Ma J."/>
        </authorList>
    </citation>
    <scope>NUCLEOTIDE SEQUENCE [LARGE SCALE GENOMIC DNA]</scope>
    <source>
        <strain evidence="4">CGMCC 1.12664</strain>
    </source>
</reference>
<feature type="region of interest" description="Disordered" evidence="1">
    <location>
        <begin position="1"/>
        <end position="21"/>
    </location>
</feature>